<dbReference type="AlphaFoldDB" id="G2YBQ9"/>
<name>G2YBQ9_BOTF4</name>
<dbReference type="InParanoid" id="G2YBQ9"/>
<evidence type="ECO:0000313" key="2">
    <source>
        <dbReference type="EMBL" id="CCD34650.1"/>
    </source>
</evidence>
<protein>
    <submittedName>
        <fullName evidence="2">Uncharacterized protein</fullName>
    </submittedName>
</protein>
<organism evidence="2 3">
    <name type="scientific">Botryotinia fuckeliana (strain T4)</name>
    <name type="common">Noble rot fungus</name>
    <name type="synonym">Botrytis cinerea</name>
    <dbReference type="NCBI Taxonomy" id="999810"/>
    <lineage>
        <taxon>Eukaryota</taxon>
        <taxon>Fungi</taxon>
        <taxon>Dikarya</taxon>
        <taxon>Ascomycota</taxon>
        <taxon>Pezizomycotina</taxon>
        <taxon>Leotiomycetes</taxon>
        <taxon>Helotiales</taxon>
        <taxon>Sclerotiniaceae</taxon>
        <taxon>Botrytis</taxon>
    </lineage>
</organism>
<feature type="transmembrane region" description="Helical" evidence="1">
    <location>
        <begin position="45"/>
        <end position="63"/>
    </location>
</feature>
<dbReference type="EMBL" id="FQ790313">
    <property type="protein sequence ID" value="CCD34650.1"/>
    <property type="molecule type" value="Genomic_DNA"/>
</dbReference>
<dbReference type="Proteomes" id="UP000008177">
    <property type="component" value="Unplaced contigs"/>
</dbReference>
<reference evidence="3" key="1">
    <citation type="journal article" date="2011" name="PLoS Genet.">
        <title>Genomic analysis of the necrotrophic fungal pathogens Sclerotinia sclerotiorum and Botrytis cinerea.</title>
        <authorList>
            <person name="Amselem J."/>
            <person name="Cuomo C.A."/>
            <person name="van Kan J.A."/>
            <person name="Viaud M."/>
            <person name="Benito E.P."/>
            <person name="Couloux A."/>
            <person name="Coutinho P.M."/>
            <person name="de Vries R.P."/>
            <person name="Dyer P.S."/>
            <person name="Fillinger S."/>
            <person name="Fournier E."/>
            <person name="Gout L."/>
            <person name="Hahn M."/>
            <person name="Kohn L."/>
            <person name="Lapalu N."/>
            <person name="Plummer K.M."/>
            <person name="Pradier J.M."/>
            <person name="Quevillon E."/>
            <person name="Sharon A."/>
            <person name="Simon A."/>
            <person name="ten Have A."/>
            <person name="Tudzynski B."/>
            <person name="Tudzynski P."/>
            <person name="Wincker P."/>
            <person name="Andrew M."/>
            <person name="Anthouard V."/>
            <person name="Beever R.E."/>
            <person name="Beffa R."/>
            <person name="Benoit I."/>
            <person name="Bouzid O."/>
            <person name="Brault B."/>
            <person name="Chen Z."/>
            <person name="Choquer M."/>
            <person name="Collemare J."/>
            <person name="Cotton P."/>
            <person name="Danchin E.G."/>
            <person name="Da Silva C."/>
            <person name="Gautier A."/>
            <person name="Giraud C."/>
            <person name="Giraud T."/>
            <person name="Gonzalez C."/>
            <person name="Grossetete S."/>
            <person name="Guldener U."/>
            <person name="Henrissat B."/>
            <person name="Howlett B.J."/>
            <person name="Kodira C."/>
            <person name="Kretschmer M."/>
            <person name="Lappartient A."/>
            <person name="Leroch M."/>
            <person name="Levis C."/>
            <person name="Mauceli E."/>
            <person name="Neuveglise C."/>
            <person name="Oeser B."/>
            <person name="Pearson M."/>
            <person name="Poulain J."/>
            <person name="Poussereau N."/>
            <person name="Quesneville H."/>
            <person name="Rascle C."/>
            <person name="Schumacher J."/>
            <person name="Segurens B."/>
            <person name="Sexton A."/>
            <person name="Silva E."/>
            <person name="Sirven C."/>
            <person name="Soanes D.M."/>
            <person name="Talbot N.J."/>
            <person name="Templeton M."/>
            <person name="Yandava C."/>
            <person name="Yarden O."/>
            <person name="Zeng Q."/>
            <person name="Rollins J.A."/>
            <person name="Lebrun M.H."/>
            <person name="Dickman M."/>
        </authorList>
    </citation>
    <scope>NUCLEOTIDE SEQUENCE [LARGE SCALE GENOMIC DNA]</scope>
    <source>
        <strain evidence="3">T4</strain>
    </source>
</reference>
<keyword evidence="1" id="KW-1133">Transmembrane helix</keyword>
<sequence length="73" mass="8431">MSASYPKTFIRIHEYVRKRGTLLQPASQQPRPSNKSYTLPKSKSLTFLYPVIFMTAFAQMLTVDNDKMSILFV</sequence>
<proteinExistence type="predicted"/>
<evidence type="ECO:0000256" key="1">
    <source>
        <dbReference type="SAM" id="Phobius"/>
    </source>
</evidence>
<keyword evidence="1" id="KW-0812">Transmembrane</keyword>
<evidence type="ECO:0000313" key="3">
    <source>
        <dbReference type="Proteomes" id="UP000008177"/>
    </source>
</evidence>
<gene>
    <name evidence="2" type="ORF">BofuT4_uP100540.1</name>
</gene>
<accession>G2YBQ9</accession>
<keyword evidence="1" id="KW-0472">Membrane</keyword>
<dbReference type="HOGENOM" id="CLU_2704541_0_0_1"/>